<dbReference type="GO" id="GO:0008521">
    <property type="term" value="F:acetyl-CoA transmembrane transporter activity"/>
    <property type="evidence" value="ECO:0007669"/>
    <property type="project" value="InterPro"/>
</dbReference>
<dbReference type="Pfam" id="PF13000">
    <property type="entry name" value="Acatn"/>
    <property type="match status" value="2"/>
</dbReference>
<feature type="transmembrane region" description="Helical" evidence="5">
    <location>
        <begin position="92"/>
        <end position="111"/>
    </location>
</feature>
<name>A0A5E4N7A5_9HEMI</name>
<feature type="transmembrane region" description="Helical" evidence="5">
    <location>
        <begin position="123"/>
        <end position="148"/>
    </location>
</feature>
<feature type="transmembrane region" description="Helical" evidence="5">
    <location>
        <begin position="208"/>
        <end position="225"/>
    </location>
</feature>
<feature type="transmembrane region" description="Helical" evidence="5">
    <location>
        <begin position="459"/>
        <end position="477"/>
    </location>
</feature>
<sequence length="497" mass="56135">MPSSIEIYNTPVKKNTKSDISNICILLILYMLQGVPMGFSSAIAIIIQNMHLSSYNDQAKFSFVSWPFSMKVLWAPLVDSLFIKQFGRRKSWLIPVQYSLGIFCIITGSYINEWLINATQPQINNLTCMFLILNFLAATQDIIVDGWALTMLKKENIQYSAMCNSAGQALGIFLSYILLIILISESFWNKWWRTVPLPGGIVTLQGYLYFWGTMFMIITTLVAIFKPEKDNCTKTDDLNIGMVKTYKLLYKIMQLSNIKKLVIILLTIGMSFSSVDATFTLKLIDGGVSKDEIAAIEFIIIGLNICLPFIVIKCISQGKPMNIVLKTMICRLITGIIVTIITYVTPYFIVQTGGLFIIYKVIMVMMYILHQSMIIVMVITILEFFASICDARIGGTNMTLLATVINLGATGSKTGALWLLDFLTFKQCSINPNKLCLYKNDTNVCNSTDETCHVFIDGFYIETFLCTIYGIIWYCAFKKSIITLQSKPIEEWHVAKL</sequence>
<keyword evidence="3 5" id="KW-1133">Transmembrane helix</keyword>
<comment type="subcellular location">
    <subcellularLocation>
        <location evidence="1">Membrane</location>
        <topology evidence="1">Multi-pass membrane protein</topology>
    </subcellularLocation>
</comment>
<dbReference type="GO" id="GO:0035348">
    <property type="term" value="P:acetyl-CoA transmembrane transport"/>
    <property type="evidence" value="ECO:0007669"/>
    <property type="project" value="InterPro"/>
</dbReference>
<feature type="transmembrane region" description="Helical" evidence="5">
    <location>
        <begin position="398"/>
        <end position="420"/>
    </location>
</feature>
<dbReference type="AlphaFoldDB" id="A0A5E4N7A5"/>
<evidence type="ECO:0000313" key="7">
    <source>
        <dbReference type="Proteomes" id="UP000325440"/>
    </source>
</evidence>
<gene>
    <name evidence="6" type="ORF">CINCED_3A021599</name>
</gene>
<dbReference type="PANTHER" id="PTHR12778:SF9">
    <property type="entry name" value="ACETYL-COENZYME A TRANSPORTER 1"/>
    <property type="match status" value="1"/>
</dbReference>
<dbReference type="InterPro" id="IPR036259">
    <property type="entry name" value="MFS_trans_sf"/>
</dbReference>
<feature type="transmembrane region" description="Helical" evidence="5">
    <location>
        <begin position="20"/>
        <end position="47"/>
    </location>
</feature>
<evidence type="ECO:0000256" key="2">
    <source>
        <dbReference type="ARBA" id="ARBA00022692"/>
    </source>
</evidence>
<evidence type="ECO:0000256" key="5">
    <source>
        <dbReference type="SAM" id="Phobius"/>
    </source>
</evidence>
<dbReference type="GO" id="GO:0016020">
    <property type="term" value="C:membrane"/>
    <property type="evidence" value="ECO:0007669"/>
    <property type="project" value="UniProtKB-SubCell"/>
</dbReference>
<feature type="transmembrane region" description="Helical" evidence="5">
    <location>
        <begin position="261"/>
        <end position="281"/>
    </location>
</feature>
<dbReference type="OrthoDB" id="6757352at2759"/>
<proteinExistence type="predicted"/>
<reference evidence="6 7" key="1">
    <citation type="submission" date="2019-08" db="EMBL/GenBank/DDBJ databases">
        <authorList>
            <person name="Alioto T."/>
            <person name="Alioto T."/>
            <person name="Gomez Garrido J."/>
        </authorList>
    </citation>
    <scope>NUCLEOTIDE SEQUENCE [LARGE SCALE GENOMIC DNA]</scope>
</reference>
<dbReference type="EMBL" id="CABPRJ010001466">
    <property type="protein sequence ID" value="VVC38259.1"/>
    <property type="molecule type" value="Genomic_DNA"/>
</dbReference>
<feature type="transmembrane region" description="Helical" evidence="5">
    <location>
        <begin position="293"/>
        <end position="316"/>
    </location>
</feature>
<feature type="transmembrane region" description="Helical" evidence="5">
    <location>
        <begin position="356"/>
        <end position="386"/>
    </location>
</feature>
<dbReference type="InterPro" id="IPR004752">
    <property type="entry name" value="AmpG_permease/AT-1"/>
</dbReference>
<keyword evidence="2 5" id="KW-0812">Transmembrane</keyword>
<keyword evidence="7" id="KW-1185">Reference proteome</keyword>
<accession>A0A5E4N7A5</accession>
<evidence type="ECO:0000313" key="6">
    <source>
        <dbReference type="EMBL" id="VVC38259.1"/>
    </source>
</evidence>
<evidence type="ECO:0000256" key="1">
    <source>
        <dbReference type="ARBA" id="ARBA00004141"/>
    </source>
</evidence>
<dbReference type="PANTHER" id="PTHR12778">
    <property type="entry name" value="SOLUTE CARRIER FAMILY 33 ACETYL-COA TRANSPORTER -RELATED"/>
    <property type="match status" value="1"/>
</dbReference>
<dbReference type="Proteomes" id="UP000325440">
    <property type="component" value="Unassembled WGS sequence"/>
</dbReference>
<dbReference type="InterPro" id="IPR024371">
    <property type="entry name" value="AcetylCoA_trans_1-like"/>
</dbReference>
<evidence type="ECO:0000256" key="4">
    <source>
        <dbReference type="ARBA" id="ARBA00023136"/>
    </source>
</evidence>
<protein>
    <submittedName>
        <fullName evidence="6">Major facilitator superfamily domain,Acetyl-coenzyme A transporter 1</fullName>
    </submittedName>
</protein>
<keyword evidence="4 5" id="KW-0472">Membrane</keyword>
<organism evidence="6 7">
    <name type="scientific">Cinara cedri</name>
    <dbReference type="NCBI Taxonomy" id="506608"/>
    <lineage>
        <taxon>Eukaryota</taxon>
        <taxon>Metazoa</taxon>
        <taxon>Ecdysozoa</taxon>
        <taxon>Arthropoda</taxon>
        <taxon>Hexapoda</taxon>
        <taxon>Insecta</taxon>
        <taxon>Pterygota</taxon>
        <taxon>Neoptera</taxon>
        <taxon>Paraneoptera</taxon>
        <taxon>Hemiptera</taxon>
        <taxon>Sternorrhyncha</taxon>
        <taxon>Aphidomorpha</taxon>
        <taxon>Aphidoidea</taxon>
        <taxon>Aphididae</taxon>
        <taxon>Lachninae</taxon>
        <taxon>Cinara</taxon>
    </lineage>
</organism>
<feature type="transmembrane region" description="Helical" evidence="5">
    <location>
        <begin position="169"/>
        <end position="188"/>
    </location>
</feature>
<evidence type="ECO:0000256" key="3">
    <source>
        <dbReference type="ARBA" id="ARBA00022989"/>
    </source>
</evidence>
<dbReference type="SUPFAM" id="SSF103473">
    <property type="entry name" value="MFS general substrate transporter"/>
    <property type="match status" value="1"/>
</dbReference>
<feature type="transmembrane region" description="Helical" evidence="5">
    <location>
        <begin position="328"/>
        <end position="350"/>
    </location>
</feature>